<dbReference type="EMBL" id="JABEPQ010000005">
    <property type="protein sequence ID" value="NNM47851.1"/>
    <property type="molecule type" value="Genomic_DNA"/>
</dbReference>
<dbReference type="InterPro" id="IPR000866">
    <property type="entry name" value="AhpC/TSA"/>
</dbReference>
<keyword evidence="3" id="KW-0735">Signal-anchor</keyword>
<gene>
    <name evidence="8" type="ORF">HJG52_17840</name>
</gene>
<dbReference type="Pfam" id="PF00578">
    <property type="entry name" value="AhpC-TSA"/>
    <property type="match status" value="1"/>
</dbReference>
<comment type="subcellular location">
    <subcellularLocation>
        <location evidence="1">Cell envelope</location>
    </subcellularLocation>
</comment>
<dbReference type="GO" id="GO:0016491">
    <property type="term" value="F:oxidoreductase activity"/>
    <property type="evidence" value="ECO:0007669"/>
    <property type="project" value="InterPro"/>
</dbReference>
<dbReference type="PANTHER" id="PTHR42852">
    <property type="entry name" value="THIOL:DISULFIDE INTERCHANGE PROTEIN DSBE"/>
    <property type="match status" value="1"/>
</dbReference>
<evidence type="ECO:0000313" key="9">
    <source>
        <dbReference type="Proteomes" id="UP000588586"/>
    </source>
</evidence>
<evidence type="ECO:0000256" key="3">
    <source>
        <dbReference type="ARBA" id="ARBA00022968"/>
    </source>
</evidence>
<feature type="domain" description="Thioredoxin" evidence="7">
    <location>
        <begin position="69"/>
        <end position="213"/>
    </location>
</feature>
<dbReference type="GO" id="GO:0017004">
    <property type="term" value="P:cytochrome complex assembly"/>
    <property type="evidence" value="ECO:0007669"/>
    <property type="project" value="UniProtKB-KW"/>
</dbReference>
<dbReference type="GO" id="GO:0030313">
    <property type="term" value="C:cell envelope"/>
    <property type="evidence" value="ECO:0007669"/>
    <property type="project" value="UniProtKB-SubCell"/>
</dbReference>
<dbReference type="PROSITE" id="PS51352">
    <property type="entry name" value="THIOREDOXIN_2"/>
    <property type="match status" value="1"/>
</dbReference>
<dbReference type="Gene3D" id="3.40.30.10">
    <property type="entry name" value="Glutaredoxin"/>
    <property type="match status" value="1"/>
</dbReference>
<evidence type="ECO:0000313" key="8">
    <source>
        <dbReference type="EMBL" id="NNM47851.1"/>
    </source>
</evidence>
<evidence type="ECO:0000256" key="6">
    <source>
        <dbReference type="SAM" id="MobiDB-lite"/>
    </source>
</evidence>
<organism evidence="8 9">
    <name type="scientific">Knoellia koreensis</name>
    <dbReference type="NCBI Taxonomy" id="2730921"/>
    <lineage>
        <taxon>Bacteria</taxon>
        <taxon>Bacillati</taxon>
        <taxon>Actinomycetota</taxon>
        <taxon>Actinomycetes</taxon>
        <taxon>Micrococcales</taxon>
        <taxon>Intrasporangiaceae</taxon>
        <taxon>Knoellia</taxon>
    </lineage>
</organism>
<keyword evidence="4" id="KW-1015">Disulfide bond</keyword>
<name>A0A849HN95_9MICO</name>
<dbReference type="PANTHER" id="PTHR42852:SF6">
    <property type="entry name" value="THIOL:DISULFIDE INTERCHANGE PROTEIN DSBE"/>
    <property type="match status" value="1"/>
</dbReference>
<reference evidence="8 9" key="1">
    <citation type="submission" date="2020-04" db="EMBL/GenBank/DDBJ databases">
        <title>Knoellia sp. isolate from air conditioner.</title>
        <authorList>
            <person name="Chea S."/>
            <person name="Kim D.-U."/>
        </authorList>
    </citation>
    <scope>NUCLEOTIDE SEQUENCE [LARGE SCALE GENOMIC DNA]</scope>
    <source>
        <strain evidence="8 9">DB2414S</strain>
    </source>
</reference>
<feature type="region of interest" description="Disordered" evidence="6">
    <location>
        <begin position="50"/>
        <end position="87"/>
    </location>
</feature>
<proteinExistence type="predicted"/>
<dbReference type="SUPFAM" id="SSF52833">
    <property type="entry name" value="Thioredoxin-like"/>
    <property type="match status" value="1"/>
</dbReference>
<comment type="caution">
    <text evidence="8">The sequence shown here is derived from an EMBL/GenBank/DDBJ whole genome shotgun (WGS) entry which is preliminary data.</text>
</comment>
<dbReference type="InterPro" id="IPR036249">
    <property type="entry name" value="Thioredoxin-like_sf"/>
</dbReference>
<dbReference type="InterPro" id="IPR050553">
    <property type="entry name" value="Thioredoxin_ResA/DsbE_sf"/>
</dbReference>
<evidence type="ECO:0000256" key="1">
    <source>
        <dbReference type="ARBA" id="ARBA00004196"/>
    </source>
</evidence>
<dbReference type="PROSITE" id="PS00194">
    <property type="entry name" value="THIOREDOXIN_1"/>
    <property type="match status" value="1"/>
</dbReference>
<evidence type="ECO:0000256" key="2">
    <source>
        <dbReference type="ARBA" id="ARBA00022748"/>
    </source>
</evidence>
<evidence type="ECO:0000256" key="4">
    <source>
        <dbReference type="ARBA" id="ARBA00023157"/>
    </source>
</evidence>
<dbReference type="InterPro" id="IPR017937">
    <property type="entry name" value="Thioredoxin_CS"/>
</dbReference>
<keyword evidence="5" id="KW-0676">Redox-active center</keyword>
<dbReference type="AlphaFoldDB" id="A0A849HN95"/>
<keyword evidence="9" id="KW-1185">Reference proteome</keyword>
<evidence type="ECO:0000259" key="7">
    <source>
        <dbReference type="PROSITE" id="PS51352"/>
    </source>
</evidence>
<sequence>MFPDSQSTILPSRYPGVDREARVKRTAAAVVAALLLAACGSAQQQSIAEQARSGDRKGYVSGDGTVSQTAPKDRRPPLEVSGTTLDGQSWSLQQDRGKVAVLNVWGSWCGPCVKEAPELQKAWRTFQSRKAAVVFMGMDFKEGPEAGRAFEKAYGITYPSLAYDDGQPGLGLGGQAPAVPTTLVLDRQGRIAGRILGATTAATLTGLVEDVLAESTR</sequence>
<protein>
    <submittedName>
        <fullName evidence="8">TlpA family protein disulfide reductase</fullName>
    </submittedName>
</protein>
<keyword evidence="2" id="KW-0201">Cytochrome c-type biogenesis</keyword>
<dbReference type="RefSeq" id="WP_171244980.1">
    <property type="nucleotide sequence ID" value="NZ_JABEPQ010000005.1"/>
</dbReference>
<accession>A0A849HN95</accession>
<dbReference type="InterPro" id="IPR013766">
    <property type="entry name" value="Thioredoxin_domain"/>
</dbReference>
<keyword evidence="3" id="KW-0812">Transmembrane</keyword>
<dbReference type="Proteomes" id="UP000588586">
    <property type="component" value="Unassembled WGS sequence"/>
</dbReference>
<evidence type="ECO:0000256" key="5">
    <source>
        <dbReference type="ARBA" id="ARBA00023284"/>
    </source>
</evidence>
<dbReference type="GO" id="GO:0016209">
    <property type="term" value="F:antioxidant activity"/>
    <property type="evidence" value="ECO:0007669"/>
    <property type="project" value="InterPro"/>
</dbReference>
<dbReference type="CDD" id="cd02966">
    <property type="entry name" value="TlpA_like_family"/>
    <property type="match status" value="1"/>
</dbReference>